<dbReference type="Proteomes" id="UP000004457">
    <property type="component" value="Unassembled WGS sequence"/>
</dbReference>
<gene>
    <name evidence="1" type="ORF">NEIFLAOT_02109</name>
</gene>
<protein>
    <submittedName>
        <fullName evidence="1">Uncharacterized protein</fullName>
    </submittedName>
</protein>
<comment type="caution">
    <text evidence="1">The sequence shown here is derived from an EMBL/GenBank/DDBJ whole genome shotgun (WGS) entry which is preliminary data.</text>
</comment>
<dbReference type="AlphaFoldDB" id="C0EQ68"/>
<accession>C0EQ68</accession>
<name>C0EQ68_NEIFL</name>
<reference evidence="1 2" key="1">
    <citation type="submission" date="2009-01" db="EMBL/GenBank/DDBJ databases">
        <authorList>
            <person name="Fulton L."/>
            <person name="Clifton S."/>
            <person name="Chinwalla A.T."/>
            <person name="Mitreva M."/>
            <person name="Sodergren E."/>
            <person name="Weinstock G."/>
            <person name="Clifton S."/>
            <person name="Dooling D.J."/>
            <person name="Fulton B."/>
            <person name="Minx P."/>
            <person name="Pepin K.H."/>
            <person name="Johnson M."/>
            <person name="Bhonagiri V."/>
            <person name="Nash W.E."/>
            <person name="Mardis E.R."/>
            <person name="Wilson R.K."/>
        </authorList>
    </citation>
    <scope>NUCLEOTIDE SEQUENCE [LARGE SCALE GENOMIC DNA]</scope>
    <source>
        <strain evidence="1 2">NRL30031/H210</strain>
    </source>
</reference>
<dbReference type="EMBL" id="ACEN01000097">
    <property type="protein sequence ID" value="EEG32823.1"/>
    <property type="molecule type" value="Genomic_DNA"/>
</dbReference>
<evidence type="ECO:0000313" key="1">
    <source>
        <dbReference type="EMBL" id="EEG32823.1"/>
    </source>
</evidence>
<evidence type="ECO:0000313" key="2">
    <source>
        <dbReference type="Proteomes" id="UP000004457"/>
    </source>
</evidence>
<keyword evidence="2" id="KW-1185">Reference proteome</keyword>
<proteinExistence type="predicted"/>
<organism evidence="1 2">
    <name type="scientific">Neisseria flavescens NRL30031/H210</name>
    <dbReference type="NCBI Taxonomy" id="546264"/>
    <lineage>
        <taxon>Bacteria</taxon>
        <taxon>Pseudomonadati</taxon>
        <taxon>Pseudomonadota</taxon>
        <taxon>Betaproteobacteria</taxon>
        <taxon>Neisseriales</taxon>
        <taxon>Neisseriaceae</taxon>
        <taxon>Neisseria</taxon>
    </lineage>
</organism>
<sequence length="54" mass="6492">MAVFFGVVIKNAPVFSFRIRNRSVLRFQTAFENQCRLKGRIRENSPRRYYPVRV</sequence>